<keyword evidence="4" id="KW-1185">Reference proteome</keyword>
<feature type="domain" description="DUF883" evidence="2">
    <location>
        <begin position="81"/>
        <end position="109"/>
    </location>
</feature>
<dbReference type="InterPro" id="IPR010279">
    <property type="entry name" value="YqjD/ElaB"/>
</dbReference>
<gene>
    <name evidence="3" type="ORF">GCM10023209_21580</name>
</gene>
<protein>
    <submittedName>
        <fullName evidence="3">DUF883 family protein</fullName>
    </submittedName>
</protein>
<dbReference type="Pfam" id="PF19029">
    <property type="entry name" value="DUF883_C"/>
    <property type="match status" value="1"/>
</dbReference>
<dbReference type="Proteomes" id="UP001499910">
    <property type="component" value="Unassembled WGS sequence"/>
</dbReference>
<organism evidence="3 4">
    <name type="scientific">[Roseibacterium] beibuensis</name>
    <dbReference type="NCBI Taxonomy" id="1193142"/>
    <lineage>
        <taxon>Bacteria</taxon>
        <taxon>Pseudomonadati</taxon>
        <taxon>Pseudomonadota</taxon>
        <taxon>Alphaproteobacteria</taxon>
        <taxon>Rhodobacterales</taxon>
        <taxon>Roseobacteraceae</taxon>
        <taxon>Roseicyclus</taxon>
    </lineage>
</organism>
<keyword evidence="1" id="KW-0812">Transmembrane</keyword>
<keyword evidence="1" id="KW-1133">Transmembrane helix</keyword>
<dbReference type="PANTHER" id="PTHR35893">
    <property type="entry name" value="INNER MEMBRANE PROTEIN-RELATED"/>
    <property type="match status" value="1"/>
</dbReference>
<accession>A0ABP9LAE9</accession>
<dbReference type="EMBL" id="BAABHW010000002">
    <property type="protein sequence ID" value="GAA5074477.1"/>
    <property type="molecule type" value="Genomic_DNA"/>
</dbReference>
<sequence>MATAKTTNGRSSPDSADIAAQLETVKADLAALSQTMADYGRGKGAEARAHVNERANDLSDAARLKGEQARAEIDRMTAQTGDMVRSNPGAALGVAAGVGFLVGFLSSRR</sequence>
<dbReference type="RefSeq" id="WP_259553969.1">
    <property type="nucleotide sequence ID" value="NZ_BAABHW010000002.1"/>
</dbReference>
<evidence type="ECO:0000313" key="3">
    <source>
        <dbReference type="EMBL" id="GAA5074477.1"/>
    </source>
</evidence>
<comment type="caution">
    <text evidence="3">The sequence shown here is derived from an EMBL/GenBank/DDBJ whole genome shotgun (WGS) entry which is preliminary data.</text>
</comment>
<reference evidence="4" key="1">
    <citation type="journal article" date="2019" name="Int. J. Syst. Evol. Microbiol.">
        <title>The Global Catalogue of Microorganisms (GCM) 10K type strain sequencing project: providing services to taxonomists for standard genome sequencing and annotation.</title>
        <authorList>
            <consortium name="The Broad Institute Genomics Platform"/>
            <consortium name="The Broad Institute Genome Sequencing Center for Infectious Disease"/>
            <person name="Wu L."/>
            <person name="Ma J."/>
        </authorList>
    </citation>
    <scope>NUCLEOTIDE SEQUENCE [LARGE SCALE GENOMIC DNA]</scope>
    <source>
        <strain evidence="4">JCM 18015</strain>
    </source>
</reference>
<evidence type="ECO:0000313" key="4">
    <source>
        <dbReference type="Proteomes" id="UP001499910"/>
    </source>
</evidence>
<evidence type="ECO:0000256" key="1">
    <source>
        <dbReference type="SAM" id="Phobius"/>
    </source>
</evidence>
<proteinExistence type="predicted"/>
<dbReference type="InterPro" id="IPR043605">
    <property type="entry name" value="DUF883_C"/>
</dbReference>
<dbReference type="PANTHER" id="PTHR35893:SF3">
    <property type="entry name" value="INNER MEMBRANE PROTEIN"/>
    <property type="match status" value="1"/>
</dbReference>
<name>A0ABP9LAE9_9RHOB</name>
<keyword evidence="1" id="KW-0472">Membrane</keyword>
<feature type="transmembrane region" description="Helical" evidence="1">
    <location>
        <begin position="89"/>
        <end position="107"/>
    </location>
</feature>
<evidence type="ECO:0000259" key="2">
    <source>
        <dbReference type="Pfam" id="PF19029"/>
    </source>
</evidence>